<dbReference type="PANTHER" id="PTHR13439:SF2">
    <property type="entry name" value="TLC DOMAIN-CONTAINING PROTEIN 2"/>
    <property type="match status" value="1"/>
</dbReference>
<evidence type="ECO:0000256" key="1">
    <source>
        <dbReference type="ARBA" id="ARBA00004141"/>
    </source>
</evidence>
<dbReference type="GO" id="GO:0071709">
    <property type="term" value="P:membrane assembly"/>
    <property type="evidence" value="ECO:0000318"/>
    <property type="project" value="GO_Central"/>
</dbReference>
<dbReference type="GO" id="GO:0005886">
    <property type="term" value="C:plasma membrane"/>
    <property type="evidence" value="ECO:0000318"/>
    <property type="project" value="GO_Central"/>
</dbReference>
<feature type="transmembrane region" description="Helical" evidence="6">
    <location>
        <begin position="127"/>
        <end position="145"/>
    </location>
</feature>
<name>H9GLG6_ANOCA</name>
<reference evidence="8" key="2">
    <citation type="submission" date="2025-08" db="UniProtKB">
        <authorList>
            <consortium name="Ensembl"/>
        </authorList>
    </citation>
    <scope>IDENTIFICATION</scope>
</reference>
<dbReference type="InParanoid" id="H9GLG6"/>
<protein>
    <submittedName>
        <fullName evidence="8">TLC domain containing 2</fullName>
    </submittedName>
</protein>
<dbReference type="GeneID" id="100556926"/>
<evidence type="ECO:0000256" key="6">
    <source>
        <dbReference type="SAM" id="Phobius"/>
    </source>
</evidence>
<proteinExistence type="predicted"/>
<keyword evidence="2 5" id="KW-0812">Transmembrane</keyword>
<keyword evidence="9" id="KW-1185">Reference proteome</keyword>
<dbReference type="InterPro" id="IPR006634">
    <property type="entry name" value="TLC-dom"/>
</dbReference>
<evidence type="ECO:0000256" key="2">
    <source>
        <dbReference type="ARBA" id="ARBA00022692"/>
    </source>
</evidence>
<comment type="subcellular location">
    <subcellularLocation>
        <location evidence="1">Membrane</location>
        <topology evidence="1">Multi-pass membrane protein</topology>
    </subcellularLocation>
</comment>
<dbReference type="CTD" id="727910"/>
<dbReference type="RefSeq" id="XP_003226637.1">
    <property type="nucleotide sequence ID" value="XM_003226589.3"/>
</dbReference>
<dbReference type="AlphaFoldDB" id="H9GLG6"/>
<reference evidence="8" key="3">
    <citation type="submission" date="2025-09" db="UniProtKB">
        <authorList>
            <consortium name="Ensembl"/>
        </authorList>
    </citation>
    <scope>IDENTIFICATION</scope>
</reference>
<dbReference type="GO" id="GO:0007009">
    <property type="term" value="P:plasma membrane organization"/>
    <property type="evidence" value="ECO:0000318"/>
    <property type="project" value="GO_Central"/>
</dbReference>
<dbReference type="InterPro" id="IPR050846">
    <property type="entry name" value="TLCD"/>
</dbReference>
<dbReference type="OrthoDB" id="10266980at2759"/>
<dbReference type="PANTHER" id="PTHR13439">
    <property type="entry name" value="CT120 PROTEIN"/>
    <property type="match status" value="1"/>
</dbReference>
<dbReference type="Pfam" id="PF03798">
    <property type="entry name" value="TRAM_LAG1_CLN8"/>
    <property type="match status" value="1"/>
</dbReference>
<organism evidence="8 9">
    <name type="scientific">Anolis carolinensis</name>
    <name type="common">Green anole</name>
    <name type="synonym">American chameleon</name>
    <dbReference type="NCBI Taxonomy" id="28377"/>
    <lineage>
        <taxon>Eukaryota</taxon>
        <taxon>Metazoa</taxon>
        <taxon>Chordata</taxon>
        <taxon>Craniata</taxon>
        <taxon>Vertebrata</taxon>
        <taxon>Euteleostomi</taxon>
        <taxon>Lepidosauria</taxon>
        <taxon>Squamata</taxon>
        <taxon>Bifurcata</taxon>
        <taxon>Unidentata</taxon>
        <taxon>Episquamata</taxon>
        <taxon>Toxicofera</taxon>
        <taxon>Iguania</taxon>
        <taxon>Dactyloidae</taxon>
        <taxon>Anolis</taxon>
    </lineage>
</organism>
<dbReference type="HOGENOM" id="CLU_056440_2_1_1"/>
<dbReference type="KEGG" id="acs:100556926"/>
<evidence type="ECO:0000313" key="8">
    <source>
        <dbReference type="Ensembl" id="ENSACAP00000014492.3"/>
    </source>
</evidence>
<evidence type="ECO:0000256" key="3">
    <source>
        <dbReference type="ARBA" id="ARBA00022989"/>
    </source>
</evidence>
<accession>H9GLG6</accession>
<keyword evidence="4 5" id="KW-0472">Membrane</keyword>
<dbReference type="Ensembl" id="ENSACAT00000014787.3">
    <property type="protein sequence ID" value="ENSACAP00000014492.3"/>
    <property type="gene ID" value="ENSACAG00000014776.3"/>
</dbReference>
<evidence type="ECO:0000313" key="9">
    <source>
        <dbReference type="Proteomes" id="UP000001646"/>
    </source>
</evidence>
<evidence type="ECO:0000256" key="5">
    <source>
        <dbReference type="PROSITE-ProRule" id="PRU00205"/>
    </source>
</evidence>
<dbReference type="eggNOG" id="KOG4474">
    <property type="taxonomic scope" value="Eukaryota"/>
</dbReference>
<evidence type="ECO:0000259" key="7">
    <source>
        <dbReference type="PROSITE" id="PS50922"/>
    </source>
</evidence>
<dbReference type="Bgee" id="ENSACAG00000014776">
    <property type="expression patterns" value="Expressed in kidney and 11 other cell types or tissues"/>
</dbReference>
<dbReference type="PROSITE" id="PS50922">
    <property type="entry name" value="TLC"/>
    <property type="match status" value="1"/>
</dbReference>
<feature type="transmembrane region" description="Helical" evidence="6">
    <location>
        <begin position="199"/>
        <end position="221"/>
    </location>
</feature>
<reference evidence="8" key="1">
    <citation type="submission" date="2009-12" db="EMBL/GenBank/DDBJ databases">
        <title>The Genome Sequence of Anolis carolinensis (Green Anole Lizard).</title>
        <authorList>
            <consortium name="The Genome Sequencing Platform"/>
            <person name="Di Palma F."/>
            <person name="Alfoldi J."/>
            <person name="Heiman D."/>
            <person name="Young S."/>
            <person name="Grabherr M."/>
            <person name="Johnson J."/>
            <person name="Lander E.S."/>
            <person name="Lindblad-Toh K."/>
        </authorList>
    </citation>
    <scope>NUCLEOTIDE SEQUENCE [LARGE SCALE GENOMIC DNA]</scope>
    <source>
        <strain evidence="8">JBL SC #1</strain>
    </source>
</reference>
<gene>
    <name evidence="8" type="primary">TLCD2</name>
</gene>
<evidence type="ECO:0000256" key="4">
    <source>
        <dbReference type="ARBA" id="ARBA00023136"/>
    </source>
</evidence>
<dbReference type="GO" id="GO:0097035">
    <property type="term" value="P:regulation of membrane lipid distribution"/>
    <property type="evidence" value="ECO:0000318"/>
    <property type="project" value="GO_Central"/>
</dbReference>
<keyword evidence="3 6" id="KW-1133">Transmembrane helix</keyword>
<dbReference type="GeneTree" id="ENSGT01010000222313"/>
<sequence length="235" mass="25959">MESGVALVGASAGAFRLLNAGLERLAPSPARGNPWKWRNLWTSLAHSLLSGAGALLGFALHPSMAQDLIEGHSPASHRLLGVSLGYFLQDFVDMASNQTLQQCWELLFHHSVVIVCFGFAFLTGRFVGFAMVALLVEVNSVFLHLRSLLRMAGRAPGAASYRLTRLLNLGTYLVFRISTLAWMTRWLVLHREIVPTGPYALSLVGMSIMMPMNIILFCRLLRSDFLSSGQREKDK</sequence>
<dbReference type="Proteomes" id="UP000001646">
    <property type="component" value="Unplaced"/>
</dbReference>
<feature type="transmembrane region" description="Helical" evidence="6">
    <location>
        <begin position="166"/>
        <end position="187"/>
    </location>
</feature>
<feature type="domain" description="TLC" evidence="7">
    <location>
        <begin position="32"/>
        <end position="229"/>
    </location>
</feature>
<dbReference type="GO" id="GO:0055091">
    <property type="term" value="P:phospholipid homeostasis"/>
    <property type="evidence" value="ECO:0000318"/>
    <property type="project" value="GO_Central"/>
</dbReference>
<dbReference type="SMART" id="SM00724">
    <property type="entry name" value="TLC"/>
    <property type="match status" value="1"/>
</dbReference>